<keyword evidence="2" id="KW-0732">Signal</keyword>
<dbReference type="SMART" id="SM00028">
    <property type="entry name" value="TPR"/>
    <property type="match status" value="5"/>
</dbReference>
<dbReference type="InterPro" id="IPR011990">
    <property type="entry name" value="TPR-like_helical_dom_sf"/>
</dbReference>
<name>A0A1N6M3C5_9VIBR</name>
<feature type="coiled-coil region" evidence="1">
    <location>
        <begin position="29"/>
        <end position="56"/>
    </location>
</feature>
<organism evidence="3 4">
    <name type="scientific">Vibrio spartinae</name>
    <dbReference type="NCBI Taxonomy" id="1918945"/>
    <lineage>
        <taxon>Bacteria</taxon>
        <taxon>Pseudomonadati</taxon>
        <taxon>Pseudomonadota</taxon>
        <taxon>Gammaproteobacteria</taxon>
        <taxon>Vibrionales</taxon>
        <taxon>Vibrionaceae</taxon>
        <taxon>Vibrio</taxon>
    </lineage>
</organism>
<feature type="signal peptide" evidence="2">
    <location>
        <begin position="1"/>
        <end position="20"/>
    </location>
</feature>
<reference evidence="3 4" key="1">
    <citation type="submission" date="2016-12" db="EMBL/GenBank/DDBJ databases">
        <authorList>
            <person name="Song W.-J."/>
            <person name="Kurnit D.M."/>
        </authorList>
    </citation>
    <scope>NUCLEOTIDE SEQUENCE [LARGE SCALE GENOMIC DNA]</scope>
    <source>
        <strain evidence="3 4">CECT 9026</strain>
    </source>
</reference>
<feature type="chain" id="PRO_5012907362" evidence="2">
    <location>
        <begin position="21"/>
        <end position="393"/>
    </location>
</feature>
<evidence type="ECO:0000256" key="2">
    <source>
        <dbReference type="SAM" id="SignalP"/>
    </source>
</evidence>
<dbReference type="SUPFAM" id="SSF48452">
    <property type="entry name" value="TPR-like"/>
    <property type="match status" value="2"/>
</dbReference>
<dbReference type="Proteomes" id="UP000184774">
    <property type="component" value="Unassembled WGS sequence"/>
</dbReference>
<dbReference type="Gene3D" id="1.25.40.10">
    <property type="entry name" value="Tetratricopeptide repeat domain"/>
    <property type="match status" value="3"/>
</dbReference>
<dbReference type="OrthoDB" id="5592888at2"/>
<dbReference type="AlphaFoldDB" id="A0A1N6M3C5"/>
<gene>
    <name evidence="3" type="ORF">VSP9026_01621</name>
</gene>
<sequence>MKMKYIFIGLLWLYTSTVSAVELSRHVAAQVVQAQKQAEQQQLEQAIQTLRAVTAAKPQDQAYVALILANYYWQNEQSQPAIEQARYAVTSGQLKDDLAWTAKRMLADLLANDHQYQEAVTYYRQLAEAAPPKKDVSQLWLRIGQIYYQLSQWQQSLAAISRYEQFRLPDAVTPLSIKLGAQIQLTRYQAAIPTIKRLLTLEPDQRNLWLQLVNMEIKTKQFRSALASLELARLKGVALSEQNLKLLANLYAQNGIPERAARVMAGVVAQPTPALEEIIQTAYYWQQAKEWDKAIENWQLAAQHDKKYYRYVARLQLQQGNYQHALDALALLQGHDKPADIALLRTQALYKLNQFEQALSQAKKADRLHPSREAKSWIKYLTQLHVYRQNRES</sequence>
<evidence type="ECO:0000313" key="3">
    <source>
        <dbReference type="EMBL" id="SIO93942.1"/>
    </source>
</evidence>
<proteinExistence type="predicted"/>
<protein>
    <submittedName>
        <fullName evidence="3">Anaphase-promoting complex, cyclosome, subunit 3</fullName>
    </submittedName>
</protein>
<evidence type="ECO:0000256" key="1">
    <source>
        <dbReference type="SAM" id="Coils"/>
    </source>
</evidence>
<dbReference type="InterPro" id="IPR019734">
    <property type="entry name" value="TPR_rpt"/>
</dbReference>
<dbReference type="Pfam" id="PF13432">
    <property type="entry name" value="TPR_16"/>
    <property type="match status" value="1"/>
</dbReference>
<keyword evidence="1" id="KW-0175">Coiled coil</keyword>
<accession>A0A1N6M3C5</accession>
<evidence type="ECO:0000313" key="4">
    <source>
        <dbReference type="Proteomes" id="UP000184774"/>
    </source>
</evidence>
<dbReference type="EMBL" id="FSSB01000010">
    <property type="protein sequence ID" value="SIO93942.1"/>
    <property type="molecule type" value="Genomic_DNA"/>
</dbReference>